<organism evidence="1">
    <name type="scientific">uncultured Caudovirales phage</name>
    <dbReference type="NCBI Taxonomy" id="2100421"/>
    <lineage>
        <taxon>Viruses</taxon>
        <taxon>Duplodnaviria</taxon>
        <taxon>Heunggongvirae</taxon>
        <taxon>Uroviricota</taxon>
        <taxon>Caudoviricetes</taxon>
        <taxon>Peduoviridae</taxon>
        <taxon>Maltschvirus</taxon>
        <taxon>Maltschvirus maltsch</taxon>
    </lineage>
</organism>
<sequence>MGLKNFELVWHPQGNDGWLARLEHKEEDTGKIRTTYRFAHVNIYSWSVKRVKGKVLVDMQFGHTPDMTWHDSIDAAKLHVEALYALYD</sequence>
<dbReference type="EMBL" id="LR798281">
    <property type="protein sequence ID" value="CAB5219958.1"/>
    <property type="molecule type" value="Genomic_DNA"/>
</dbReference>
<protein>
    <submittedName>
        <fullName evidence="1">Uncharacterized protein</fullName>
    </submittedName>
</protein>
<name>A0A6J7WT33_9CAUD</name>
<accession>A0A6J7WT33</accession>
<proteinExistence type="predicted"/>
<evidence type="ECO:0000313" key="1">
    <source>
        <dbReference type="EMBL" id="CAB5219958.1"/>
    </source>
</evidence>
<reference evidence="1" key="1">
    <citation type="submission" date="2020-05" db="EMBL/GenBank/DDBJ databases">
        <authorList>
            <person name="Chiriac C."/>
            <person name="Salcher M."/>
            <person name="Ghai R."/>
            <person name="Kavagutti S V."/>
        </authorList>
    </citation>
    <scope>NUCLEOTIDE SEQUENCE</scope>
</reference>
<gene>
    <name evidence="1" type="ORF">UFOVP232_12</name>
</gene>